<name>A0AAD4CRV1_ASPNN</name>
<dbReference type="GO" id="GO:0043015">
    <property type="term" value="F:gamma-tubulin binding"/>
    <property type="evidence" value="ECO:0007669"/>
    <property type="project" value="InterPro"/>
</dbReference>
<feature type="domain" description="Gamma tubulin complex component protein N-terminal" evidence="9">
    <location>
        <begin position="222"/>
        <end position="529"/>
    </location>
</feature>
<keyword evidence="3 5" id="KW-0493">Microtubule</keyword>
<evidence type="ECO:0000313" key="11">
    <source>
        <dbReference type="Proteomes" id="UP001194746"/>
    </source>
</evidence>
<gene>
    <name evidence="10" type="ORF">FE257_004028</name>
</gene>
<dbReference type="GO" id="GO:0005816">
    <property type="term" value="C:spindle pole body"/>
    <property type="evidence" value="ECO:0007669"/>
    <property type="project" value="UniProtKB-ARBA"/>
</dbReference>
<feature type="region of interest" description="Disordered" evidence="6">
    <location>
        <begin position="142"/>
        <end position="169"/>
    </location>
</feature>
<feature type="compositionally biased region" description="Low complexity" evidence="6">
    <location>
        <begin position="149"/>
        <end position="165"/>
    </location>
</feature>
<comment type="caution">
    <text evidence="10">The sequence shown here is derived from an EMBL/GenBank/DDBJ whole genome shotgun (WGS) entry which is preliminary data.</text>
</comment>
<organism evidence="10 11">
    <name type="scientific">Aspergillus nanangensis</name>
    <dbReference type="NCBI Taxonomy" id="2582783"/>
    <lineage>
        <taxon>Eukaryota</taxon>
        <taxon>Fungi</taxon>
        <taxon>Dikarya</taxon>
        <taxon>Ascomycota</taxon>
        <taxon>Pezizomycotina</taxon>
        <taxon>Eurotiomycetes</taxon>
        <taxon>Eurotiomycetidae</taxon>
        <taxon>Eurotiales</taxon>
        <taxon>Aspergillaceae</taxon>
        <taxon>Aspergillus</taxon>
        <taxon>Aspergillus subgen. Circumdati</taxon>
    </lineage>
</organism>
<reference evidence="10" key="1">
    <citation type="journal article" date="2019" name="Beilstein J. Org. Chem.">
        <title>Nanangenines: drimane sesquiterpenoids as the dominant metabolite cohort of a novel Australian fungus, Aspergillus nanangensis.</title>
        <authorList>
            <person name="Lacey H.J."/>
            <person name="Gilchrist C.L.M."/>
            <person name="Crombie A."/>
            <person name="Kalaitzis J.A."/>
            <person name="Vuong D."/>
            <person name="Rutledge P.J."/>
            <person name="Turner P."/>
            <person name="Pitt J.I."/>
            <person name="Lacey E."/>
            <person name="Chooi Y.H."/>
            <person name="Piggott A.M."/>
        </authorList>
    </citation>
    <scope>NUCLEOTIDE SEQUENCE</scope>
    <source>
        <strain evidence="10">MST-FP2251</strain>
    </source>
</reference>
<feature type="domain" description="Gamma-Tubulin ring complex non-core subunit mod21 N-terminal" evidence="8">
    <location>
        <begin position="56"/>
        <end position="147"/>
    </location>
</feature>
<comment type="similarity">
    <text evidence="1 5">Belongs to the TUBGCP family.</text>
</comment>
<dbReference type="InterPro" id="IPR032797">
    <property type="entry name" value="Mod21_N"/>
</dbReference>
<keyword evidence="2 5" id="KW-0963">Cytoplasm</keyword>
<accession>A0AAD4CRV1</accession>
<dbReference type="GO" id="GO:0051011">
    <property type="term" value="F:microtubule minus-end binding"/>
    <property type="evidence" value="ECO:0007669"/>
    <property type="project" value="TreeGrafter"/>
</dbReference>
<evidence type="ECO:0000256" key="3">
    <source>
        <dbReference type="ARBA" id="ARBA00022701"/>
    </source>
</evidence>
<dbReference type="Pfam" id="PF17681">
    <property type="entry name" value="GCP_N_terminal"/>
    <property type="match status" value="1"/>
</dbReference>
<dbReference type="GO" id="GO:0031122">
    <property type="term" value="P:cytoplasmic microtubule organization"/>
    <property type="evidence" value="ECO:0007669"/>
    <property type="project" value="TreeGrafter"/>
</dbReference>
<evidence type="ECO:0000256" key="5">
    <source>
        <dbReference type="RuleBase" id="RU363050"/>
    </source>
</evidence>
<sequence>MAVAGNLSTLTEELDSLRFKSLQRRVEDHLKFNSYPRTDQFAVANQLDGLQEKFQVLNRDELADTLRTRLTELEVHRDPWLPEVLSLFLQLADRPAQLSKIDRIEIFQPKSDAEPLSWTDLDVSGSAYCEEDIWEPVDFGAESSEDDFSSVSSDSFQSRSPQDDSTALDGEYVIPDDVFSSVEDEEALVKSIESAQFWRDENYHGISREGVSSRVLTELQVVRETIFMLQGLPTSLFWVLDGGIEVDRRYALKHLSNESLSSILRSLSSVGSQIDVLRRFIKTPQTISYVQTFHRGIEKHLQGFDLFLSNQQLDYLSNCPTTSVSILQLSDDVRRESRLLLLLAHLVADVQRKDVPVKSVRCLDSLYDMVCMTQATGDDNEFMHLAKLLFSCFETYARPIRTWMETGRLEDSTEDGFFILDNHNENDLRTLWHGWYTLDSASRLLNAPKFIRPVARKVFITGKSAVFLRQLNVTTGMDHPRKTSLLAFEDVFPADSSSTCLSFSALLETAFGRIVDESHSFTSTLLRKALGQQCGLWSSLKCLEHVYLCKDMSVFETIDYKIFDLIDRGRGTWSDRFLLTELAQSSLSALPFVDPSRLIVRSSPDKISRSTTRSKSVTMLQTISFDYILPWPVANIINKDAILGYQRISTFLMQIRRARHMIVKQRLQYSDPSDRNRDDKSNALSYGLRHNMLWYLNTLYSHMTDFVISTSSNSLRKSLSAASDVDAMIAVHRAYMSSLEDQCLLSKNLYPLHRATITLLDLCVSFADLQSMRHGTHKRDPTKILYTHSNSQINSAQADSYLSDDEDDEDEVYDSDDADANAPDEFLHDTHYVDRLKDIKDQFNRLVAFMVAGLKGVGRVDGQLSWEILAEKLEWRKEWASN</sequence>
<dbReference type="GO" id="GO:0000922">
    <property type="term" value="C:spindle pole"/>
    <property type="evidence" value="ECO:0007669"/>
    <property type="project" value="InterPro"/>
</dbReference>
<keyword evidence="4 5" id="KW-0206">Cytoskeleton</keyword>
<evidence type="ECO:0000256" key="1">
    <source>
        <dbReference type="ARBA" id="ARBA00010337"/>
    </source>
</evidence>
<dbReference type="GO" id="GO:0000278">
    <property type="term" value="P:mitotic cell cycle"/>
    <property type="evidence" value="ECO:0007669"/>
    <property type="project" value="TreeGrafter"/>
</dbReference>
<dbReference type="PANTHER" id="PTHR19302">
    <property type="entry name" value="GAMMA TUBULIN COMPLEX PROTEIN"/>
    <property type="match status" value="1"/>
</dbReference>
<evidence type="ECO:0000259" key="7">
    <source>
        <dbReference type="Pfam" id="PF04130"/>
    </source>
</evidence>
<evidence type="ECO:0000256" key="2">
    <source>
        <dbReference type="ARBA" id="ARBA00022490"/>
    </source>
</evidence>
<evidence type="ECO:0000256" key="4">
    <source>
        <dbReference type="ARBA" id="ARBA00023212"/>
    </source>
</evidence>
<evidence type="ECO:0000259" key="9">
    <source>
        <dbReference type="Pfam" id="PF17681"/>
    </source>
</evidence>
<dbReference type="AlphaFoldDB" id="A0AAD4CRV1"/>
<feature type="region of interest" description="Disordered" evidence="6">
    <location>
        <begin position="796"/>
        <end position="823"/>
    </location>
</feature>
<evidence type="ECO:0000256" key="6">
    <source>
        <dbReference type="SAM" id="MobiDB-lite"/>
    </source>
</evidence>
<evidence type="ECO:0000313" key="10">
    <source>
        <dbReference type="EMBL" id="KAF9891559.1"/>
    </source>
</evidence>
<dbReference type="InterPro" id="IPR042241">
    <property type="entry name" value="GCP_C_sf"/>
</dbReference>
<dbReference type="GO" id="GO:0000930">
    <property type="term" value="C:gamma-tubulin complex"/>
    <property type="evidence" value="ECO:0007669"/>
    <property type="project" value="TreeGrafter"/>
</dbReference>
<comment type="subcellular location">
    <subcellularLocation>
        <location evidence="5">Cytoplasm</location>
        <location evidence="5">Cytoskeleton</location>
        <location evidence="5">Microtubule organizing center</location>
    </subcellularLocation>
</comment>
<dbReference type="Pfam" id="PF14609">
    <property type="entry name" value="GCP5-Mod21_N"/>
    <property type="match status" value="1"/>
</dbReference>
<dbReference type="GO" id="GO:0051321">
    <property type="term" value="P:meiotic cell cycle"/>
    <property type="evidence" value="ECO:0007669"/>
    <property type="project" value="TreeGrafter"/>
</dbReference>
<dbReference type="GO" id="GO:0005874">
    <property type="term" value="C:microtubule"/>
    <property type="evidence" value="ECO:0007669"/>
    <property type="project" value="UniProtKB-KW"/>
</dbReference>
<feature type="compositionally biased region" description="Acidic residues" evidence="6">
    <location>
        <begin position="802"/>
        <end position="819"/>
    </location>
</feature>
<reference evidence="10" key="2">
    <citation type="submission" date="2020-02" db="EMBL/GenBank/DDBJ databases">
        <authorList>
            <person name="Gilchrist C.L.M."/>
            <person name="Chooi Y.-H."/>
        </authorList>
    </citation>
    <scope>NUCLEOTIDE SEQUENCE</scope>
    <source>
        <strain evidence="10">MST-FP2251</strain>
    </source>
</reference>
<dbReference type="GO" id="GO:0007020">
    <property type="term" value="P:microtubule nucleation"/>
    <property type="evidence" value="ECO:0007669"/>
    <property type="project" value="InterPro"/>
</dbReference>
<dbReference type="InterPro" id="IPR007259">
    <property type="entry name" value="GCP"/>
</dbReference>
<dbReference type="EMBL" id="VCAU01000018">
    <property type="protein sequence ID" value="KAF9891559.1"/>
    <property type="molecule type" value="Genomic_DNA"/>
</dbReference>
<evidence type="ECO:0000259" key="8">
    <source>
        <dbReference type="Pfam" id="PF14609"/>
    </source>
</evidence>
<dbReference type="CDD" id="cd22572">
    <property type="entry name" value="GCP5_NTD"/>
    <property type="match status" value="1"/>
</dbReference>
<dbReference type="InterPro" id="IPR040457">
    <property type="entry name" value="GCP_C"/>
</dbReference>
<dbReference type="Gene3D" id="1.20.120.1900">
    <property type="entry name" value="Gamma-tubulin complex, C-terminal domain"/>
    <property type="match status" value="1"/>
</dbReference>
<protein>
    <recommendedName>
        <fullName evidence="5">Spindle pole body component</fullName>
    </recommendedName>
</protein>
<feature type="domain" description="Gamma tubulin complex component C-terminal" evidence="7">
    <location>
        <begin position="602"/>
        <end position="867"/>
    </location>
</feature>
<dbReference type="Pfam" id="PF04130">
    <property type="entry name" value="GCP_C_terminal"/>
    <property type="match status" value="1"/>
</dbReference>
<dbReference type="InterPro" id="IPR059169">
    <property type="entry name" value="GCP5_N_ext"/>
</dbReference>
<dbReference type="Proteomes" id="UP001194746">
    <property type="component" value="Unassembled WGS sequence"/>
</dbReference>
<proteinExistence type="inferred from homology"/>
<dbReference type="InterPro" id="IPR041470">
    <property type="entry name" value="GCP_N"/>
</dbReference>
<dbReference type="GO" id="GO:0051225">
    <property type="term" value="P:spindle assembly"/>
    <property type="evidence" value="ECO:0007669"/>
    <property type="project" value="TreeGrafter"/>
</dbReference>
<dbReference type="PANTHER" id="PTHR19302:SF33">
    <property type="entry name" value="GAMMA-TUBULIN COMPLEX COMPONENT 5"/>
    <property type="match status" value="1"/>
</dbReference>
<keyword evidence="11" id="KW-1185">Reference proteome</keyword>